<sequence length="95" mass="10223">MRRRSSRERGLPPRPGYAPRRPALRAGAAGAAPARPGRAAGHGLRRAEFRCATPRARPGTRRARRRRAAGGAGRGAGGRLRRRRGDGARGRRGRA</sequence>
<keyword evidence="2" id="KW-0347">Helicase</keyword>
<keyword evidence="3" id="KW-1185">Reference proteome</keyword>
<proteinExistence type="predicted"/>
<reference evidence="2 3" key="1">
    <citation type="journal article" date="2016" name="J. Microbiol.">
        <title>Dankookia rubra gen. nov., sp. nov., an alphaproteobacterium isolated from sediment of a shallow stream.</title>
        <authorList>
            <person name="Kim W.H."/>
            <person name="Kim D.H."/>
            <person name="Kang K."/>
            <person name="Ahn T.Y."/>
        </authorList>
    </citation>
    <scope>NUCLEOTIDE SEQUENCE [LARGE SCALE GENOMIC DNA]</scope>
    <source>
        <strain evidence="2 3">JCM30602</strain>
    </source>
</reference>
<gene>
    <name evidence="2" type="ORF">E2C06_32095</name>
</gene>
<evidence type="ECO:0000256" key="1">
    <source>
        <dbReference type="SAM" id="MobiDB-lite"/>
    </source>
</evidence>
<dbReference type="Proteomes" id="UP000295096">
    <property type="component" value="Unassembled WGS sequence"/>
</dbReference>
<organism evidence="2 3">
    <name type="scientific">Dankookia rubra</name>
    <dbReference type="NCBI Taxonomy" id="1442381"/>
    <lineage>
        <taxon>Bacteria</taxon>
        <taxon>Pseudomonadati</taxon>
        <taxon>Pseudomonadota</taxon>
        <taxon>Alphaproteobacteria</taxon>
        <taxon>Acetobacterales</taxon>
        <taxon>Roseomonadaceae</taxon>
        <taxon>Dankookia</taxon>
    </lineage>
</organism>
<dbReference type="EMBL" id="SMSJ01000114">
    <property type="protein sequence ID" value="TDH58514.1"/>
    <property type="molecule type" value="Genomic_DNA"/>
</dbReference>
<accession>A0A4R5Q6M8</accession>
<name>A0A4R5Q6M8_9PROT</name>
<feature type="compositionally biased region" description="Basic residues" evidence="1">
    <location>
        <begin position="58"/>
        <end position="68"/>
    </location>
</feature>
<feature type="compositionally biased region" description="Basic residues" evidence="1">
    <location>
        <begin position="79"/>
        <end position="95"/>
    </location>
</feature>
<dbReference type="GO" id="GO:0004386">
    <property type="term" value="F:helicase activity"/>
    <property type="evidence" value="ECO:0007669"/>
    <property type="project" value="UniProtKB-KW"/>
</dbReference>
<feature type="non-terminal residue" evidence="2">
    <location>
        <position position="95"/>
    </location>
</feature>
<feature type="compositionally biased region" description="Low complexity" evidence="1">
    <location>
        <begin position="17"/>
        <end position="42"/>
    </location>
</feature>
<comment type="caution">
    <text evidence="2">The sequence shown here is derived from an EMBL/GenBank/DDBJ whole genome shotgun (WGS) entry which is preliminary data.</text>
</comment>
<dbReference type="AlphaFoldDB" id="A0A4R5Q6M8"/>
<protein>
    <submittedName>
        <fullName evidence="2">RNA helicase</fullName>
    </submittedName>
</protein>
<keyword evidence="2" id="KW-0067">ATP-binding</keyword>
<keyword evidence="2" id="KW-0378">Hydrolase</keyword>
<feature type="region of interest" description="Disordered" evidence="1">
    <location>
        <begin position="1"/>
        <end position="95"/>
    </location>
</feature>
<evidence type="ECO:0000313" key="3">
    <source>
        <dbReference type="Proteomes" id="UP000295096"/>
    </source>
</evidence>
<evidence type="ECO:0000313" key="2">
    <source>
        <dbReference type="EMBL" id="TDH58514.1"/>
    </source>
</evidence>
<keyword evidence="2" id="KW-0547">Nucleotide-binding</keyword>